<keyword evidence="6" id="KW-1185">Reference proteome</keyword>
<dbReference type="PANTHER" id="PTHR42756">
    <property type="entry name" value="TRANSCRIPTIONAL REGULATOR, MARR"/>
    <property type="match status" value="1"/>
</dbReference>
<organism evidence="5 6">
    <name type="scientific">Oharaeibacter diazotrophicus</name>
    <dbReference type="NCBI Taxonomy" id="1920512"/>
    <lineage>
        <taxon>Bacteria</taxon>
        <taxon>Pseudomonadati</taxon>
        <taxon>Pseudomonadota</taxon>
        <taxon>Alphaproteobacteria</taxon>
        <taxon>Hyphomicrobiales</taxon>
        <taxon>Pleomorphomonadaceae</taxon>
        <taxon>Oharaeibacter</taxon>
    </lineage>
</organism>
<dbReference type="SMART" id="SM00347">
    <property type="entry name" value="HTH_MARR"/>
    <property type="match status" value="1"/>
</dbReference>
<dbReference type="InterPro" id="IPR036390">
    <property type="entry name" value="WH_DNA-bd_sf"/>
</dbReference>
<accession>A0A4R6RCY8</accession>
<dbReference type="OrthoDB" id="32523at2"/>
<reference evidence="5 6" key="1">
    <citation type="submission" date="2019-03" db="EMBL/GenBank/DDBJ databases">
        <title>Genomic Encyclopedia of Type Strains, Phase IV (KMG-IV): sequencing the most valuable type-strain genomes for metagenomic binning, comparative biology and taxonomic classification.</title>
        <authorList>
            <person name="Goeker M."/>
        </authorList>
    </citation>
    <scope>NUCLEOTIDE SEQUENCE [LARGE SCALE GENOMIC DNA]</scope>
    <source>
        <strain evidence="5 6">DSM 102969</strain>
    </source>
</reference>
<gene>
    <name evidence="5" type="ORF">EDD54_2636</name>
</gene>
<evidence type="ECO:0000256" key="1">
    <source>
        <dbReference type="ARBA" id="ARBA00023015"/>
    </source>
</evidence>
<evidence type="ECO:0000313" key="5">
    <source>
        <dbReference type="EMBL" id="TDP84033.1"/>
    </source>
</evidence>
<dbReference type="Proteomes" id="UP000294547">
    <property type="component" value="Unassembled WGS sequence"/>
</dbReference>
<dbReference type="PROSITE" id="PS50995">
    <property type="entry name" value="HTH_MARR_2"/>
    <property type="match status" value="1"/>
</dbReference>
<keyword evidence="3" id="KW-0804">Transcription</keyword>
<proteinExistence type="predicted"/>
<protein>
    <submittedName>
        <fullName evidence="5">MarR family transcriptional regulator</fullName>
    </submittedName>
</protein>
<dbReference type="AlphaFoldDB" id="A0A4R6RCY8"/>
<comment type="caution">
    <text evidence="5">The sequence shown here is derived from an EMBL/GenBank/DDBJ whole genome shotgun (WGS) entry which is preliminary data.</text>
</comment>
<keyword evidence="1" id="KW-0805">Transcription regulation</keyword>
<keyword evidence="2" id="KW-0238">DNA-binding</keyword>
<dbReference type="PANTHER" id="PTHR42756:SF1">
    <property type="entry name" value="TRANSCRIPTIONAL REPRESSOR OF EMRAB OPERON"/>
    <property type="match status" value="1"/>
</dbReference>
<dbReference type="Gene3D" id="1.10.10.10">
    <property type="entry name" value="Winged helix-like DNA-binding domain superfamily/Winged helix DNA-binding domain"/>
    <property type="match status" value="1"/>
</dbReference>
<dbReference type="EMBL" id="SNXY01000008">
    <property type="protein sequence ID" value="TDP84033.1"/>
    <property type="molecule type" value="Genomic_DNA"/>
</dbReference>
<dbReference type="InterPro" id="IPR036388">
    <property type="entry name" value="WH-like_DNA-bd_sf"/>
</dbReference>
<dbReference type="SUPFAM" id="SSF46785">
    <property type="entry name" value="Winged helix' DNA-binding domain"/>
    <property type="match status" value="1"/>
</dbReference>
<dbReference type="GO" id="GO:0003677">
    <property type="term" value="F:DNA binding"/>
    <property type="evidence" value="ECO:0007669"/>
    <property type="project" value="UniProtKB-KW"/>
</dbReference>
<feature type="domain" description="HTH marR-type" evidence="4">
    <location>
        <begin position="1"/>
        <end position="157"/>
    </location>
</feature>
<sequence length="180" mass="19334">MDRADRAIAQWRRERPDLDVSPMAVFGRLSEAAALAQERIRAVFARAGLAPGEFDVLATLRRSGAPHRLTPTALYESTMVSSGAMTARLDRLERAGLIARRPNPDDRRGVLVELTAAGFALVEEVVAVHVANEHRMLAGLDGAERATLATLLSRLIASLAATGTVDGGIPKRDDADRIST</sequence>
<dbReference type="GO" id="GO:0003700">
    <property type="term" value="F:DNA-binding transcription factor activity"/>
    <property type="evidence" value="ECO:0007669"/>
    <property type="project" value="InterPro"/>
</dbReference>
<name>A0A4R6RCY8_9HYPH</name>
<evidence type="ECO:0000256" key="3">
    <source>
        <dbReference type="ARBA" id="ARBA00023163"/>
    </source>
</evidence>
<evidence type="ECO:0000256" key="2">
    <source>
        <dbReference type="ARBA" id="ARBA00023125"/>
    </source>
</evidence>
<dbReference type="Pfam" id="PF01047">
    <property type="entry name" value="MarR"/>
    <property type="match status" value="1"/>
</dbReference>
<dbReference type="RefSeq" id="WP_126539848.1">
    <property type="nucleotide sequence ID" value="NZ_BSPM01000002.1"/>
</dbReference>
<evidence type="ECO:0000259" key="4">
    <source>
        <dbReference type="PROSITE" id="PS50995"/>
    </source>
</evidence>
<dbReference type="InterPro" id="IPR000835">
    <property type="entry name" value="HTH_MarR-typ"/>
</dbReference>
<evidence type="ECO:0000313" key="6">
    <source>
        <dbReference type="Proteomes" id="UP000294547"/>
    </source>
</evidence>
<dbReference type="PRINTS" id="PR00598">
    <property type="entry name" value="HTHMARR"/>
</dbReference>